<dbReference type="AlphaFoldDB" id="A0A644ZXY5"/>
<dbReference type="EMBL" id="VSSQ01010623">
    <property type="protein sequence ID" value="MPM44801.1"/>
    <property type="molecule type" value="Genomic_DNA"/>
</dbReference>
<proteinExistence type="predicted"/>
<name>A0A644ZXY5_9ZZZZ</name>
<sequence length="642" mass="72602">MLKQLIKIKNEYGLRRFLLTAPNEEVRFEGFPKLSVYSEIGKMVLEVKNALAKHDIEIGWWCAPTLRMGAGAPFQYITGIDGSVSNTTPCPLDSAFQNTFSNYVQTVVRIARPSIIQFEDDYELSWQPPISFGCFCPLHLDAFSKITGKNYTREELMTIFKTVTSESIKLRTAWAALSKESLIQLAKSVRNKIDAVAPETRISLCQSGMADFDGDFTKDLTQALAGKTRPLTRLYGTNYSSFEDISLPQTVFHVLFSKQHLPDFFECMHESDTYPHTRFFMSASKLKSLMTVAFSYGLDNVLIYPTQYLDNPIEEKGYVEVFRDEHLRFNTIKKEIKECQLDGCEIIYKPEGHTVVPYTEGAPGSPFNDWVRVLGRFGIPYTSKNGNVKLVSGNIAKTLNDEEINDLLKGGLLLDGYAANILYERGWGASLGVNIKPREKLNFCYEGIRDSNKIKNIEGKLMYNLAFAPAGNERSAFYEMGPINENVEIVTDFLDENENPVIPGLIRFQNKQGGKVAIIAYDLRGNSSSSIFNYKKKELIKQTIEWLGDTLLPIFVKNNPNVFCIANKSLSGKYMIATIISLCADPFNQLIIDISPEFRNSKIEILQSSGKWELVKTERNNNEITIKNSFLYLSPIVLKFNV</sequence>
<reference evidence="1" key="1">
    <citation type="submission" date="2019-08" db="EMBL/GenBank/DDBJ databases">
        <authorList>
            <person name="Kucharzyk K."/>
            <person name="Murdoch R.W."/>
            <person name="Higgins S."/>
            <person name="Loffler F."/>
        </authorList>
    </citation>
    <scope>NUCLEOTIDE SEQUENCE</scope>
</reference>
<comment type="caution">
    <text evidence="1">The sequence shown here is derived from an EMBL/GenBank/DDBJ whole genome shotgun (WGS) entry which is preliminary data.</text>
</comment>
<accession>A0A644ZXY5</accession>
<gene>
    <name evidence="1" type="ORF">SDC9_91483</name>
</gene>
<protein>
    <recommendedName>
        <fullName evidence="2">Glycoside hydrolase family 42 N-terminal domain-containing protein</fullName>
    </recommendedName>
</protein>
<evidence type="ECO:0000313" key="1">
    <source>
        <dbReference type="EMBL" id="MPM44801.1"/>
    </source>
</evidence>
<evidence type="ECO:0008006" key="2">
    <source>
        <dbReference type="Google" id="ProtNLM"/>
    </source>
</evidence>
<organism evidence="1">
    <name type="scientific">bioreactor metagenome</name>
    <dbReference type="NCBI Taxonomy" id="1076179"/>
    <lineage>
        <taxon>unclassified sequences</taxon>
        <taxon>metagenomes</taxon>
        <taxon>ecological metagenomes</taxon>
    </lineage>
</organism>